<evidence type="ECO:0000313" key="2">
    <source>
        <dbReference type="Proteomes" id="UP000239430"/>
    </source>
</evidence>
<dbReference type="Proteomes" id="UP000239430">
    <property type="component" value="Unassembled WGS sequence"/>
</dbReference>
<gene>
    <name evidence="1" type="ORF">MOST_11970</name>
</gene>
<dbReference type="CDD" id="cd24012">
    <property type="entry name" value="ASKHA_NBD_KDGal-kinase"/>
    <property type="match status" value="1"/>
</dbReference>
<dbReference type="EMBL" id="PVXL01000035">
    <property type="protein sequence ID" value="PRR73983.1"/>
    <property type="molecule type" value="Genomic_DNA"/>
</dbReference>
<protein>
    <submittedName>
        <fullName evidence="1">2-keto-3-deoxy-galactonokinase</fullName>
    </submittedName>
</protein>
<comment type="caution">
    <text evidence="1">The sequence shown here is derived from an EMBL/GenBank/DDBJ whole genome shotgun (WGS) entry which is preliminary data.</text>
</comment>
<dbReference type="InterPro" id="IPR042258">
    <property type="entry name" value="DGOK_N"/>
</dbReference>
<sequence length="343" mass="36971">MIIMTIDGGTTNTRVRILQDEKLIGKAHLPVGVRNTAISGCKKDLMEGLRKAVNIALQSAHIKQQDLQLVTASGMITSNVGIYEIPHLNTPAGVEELAAASHLVRIPELIDTPILFIPGVKNDYSDKEPVENLEAMDIMRGEETETLGILALKSLNGPLTMILPGSHTKIVKINEHNQISSCLTTMAGEIFSTLATKTILADSIPQNLISHLDLEMILRGAAISRKVGLTRGCFSTRIISQFIPADGDKRASFLLGVILGQDLIAMKNSRACAPDWHGKIVIGGPAPLRQAIYSLLAAEPEVKGKIIVLDDETVEMSTAAGARKIGLHYLQRSGRTVSIKNLA</sequence>
<dbReference type="GO" id="GO:0008671">
    <property type="term" value="F:2-dehydro-3-deoxygalactonokinase activity"/>
    <property type="evidence" value="ECO:0007669"/>
    <property type="project" value="InterPro"/>
</dbReference>
<dbReference type="Gene3D" id="3.30.420.310">
    <property type="entry name" value="2-keto-3-deoxy-galactonokinase, C-terminal domain"/>
    <property type="match status" value="1"/>
</dbReference>
<dbReference type="GO" id="GO:0034194">
    <property type="term" value="P:D-galactonate catabolic process"/>
    <property type="evidence" value="ECO:0007669"/>
    <property type="project" value="InterPro"/>
</dbReference>
<accession>A0A9X7J4S5</accession>
<evidence type="ECO:0000313" key="1">
    <source>
        <dbReference type="EMBL" id="PRR73983.1"/>
    </source>
</evidence>
<name>A0A9X7J4S5_9FIRM</name>
<dbReference type="InterPro" id="IPR042257">
    <property type="entry name" value="DGOK_C"/>
</dbReference>
<keyword evidence="2" id="KW-1185">Reference proteome</keyword>
<dbReference type="InterPro" id="IPR007729">
    <property type="entry name" value="DGOK"/>
</dbReference>
<dbReference type="AlphaFoldDB" id="A0A9X7J4S5"/>
<dbReference type="Gene3D" id="3.30.420.300">
    <property type="entry name" value="2-keto-3-deoxy-galactonokinase, substrate binding domain"/>
    <property type="match status" value="1"/>
</dbReference>
<organism evidence="1 2">
    <name type="scientific">Neomoorella stamsii</name>
    <dbReference type="NCBI Taxonomy" id="1266720"/>
    <lineage>
        <taxon>Bacteria</taxon>
        <taxon>Bacillati</taxon>
        <taxon>Bacillota</taxon>
        <taxon>Clostridia</taxon>
        <taxon>Neomoorellales</taxon>
        <taxon>Neomoorellaceae</taxon>
        <taxon>Neomoorella</taxon>
    </lineage>
</organism>
<proteinExistence type="predicted"/>
<reference evidence="1 2" key="1">
    <citation type="submission" date="2018-03" db="EMBL/GenBank/DDBJ databases">
        <title>Genome sequence of Moorella stamsii DSM 26217.</title>
        <authorList>
            <person name="Poehlein A."/>
            <person name="Daniel R."/>
        </authorList>
    </citation>
    <scope>NUCLEOTIDE SEQUENCE [LARGE SCALE GENOMIC DNA]</scope>
    <source>
        <strain evidence="2">DSM 26217</strain>
    </source>
</reference>
<dbReference type="Pfam" id="PF05035">
    <property type="entry name" value="DGOK"/>
    <property type="match status" value="1"/>
</dbReference>